<dbReference type="EMBL" id="JBHUEJ010000011">
    <property type="protein sequence ID" value="MFD1709890.1"/>
    <property type="molecule type" value="Genomic_DNA"/>
</dbReference>
<gene>
    <name evidence="3" type="ORF">ACFSF0_04690</name>
</gene>
<keyword evidence="4" id="KW-1185">Reference proteome</keyword>
<comment type="caution">
    <text evidence="3">The sequence shown here is derived from an EMBL/GenBank/DDBJ whole genome shotgun (WGS) entry which is preliminary data.</text>
</comment>
<feature type="domain" description="CHRD" evidence="2">
    <location>
        <begin position="53"/>
        <end position="172"/>
    </location>
</feature>
<feature type="chain" id="PRO_5046912375" evidence="1">
    <location>
        <begin position="33"/>
        <end position="172"/>
    </location>
</feature>
<dbReference type="RefSeq" id="WP_187265741.1">
    <property type="nucleotide sequence ID" value="NZ_JBHUEJ010000011.1"/>
</dbReference>
<evidence type="ECO:0000313" key="4">
    <source>
        <dbReference type="Proteomes" id="UP001597304"/>
    </source>
</evidence>
<evidence type="ECO:0000259" key="2">
    <source>
        <dbReference type="PROSITE" id="PS50933"/>
    </source>
</evidence>
<organism evidence="3 4">
    <name type="scientific">Ottowia flava</name>
    <dbReference type="NCBI Taxonomy" id="2675430"/>
    <lineage>
        <taxon>Bacteria</taxon>
        <taxon>Pseudomonadati</taxon>
        <taxon>Pseudomonadota</taxon>
        <taxon>Betaproteobacteria</taxon>
        <taxon>Burkholderiales</taxon>
        <taxon>Comamonadaceae</taxon>
        <taxon>Ottowia</taxon>
    </lineage>
</organism>
<evidence type="ECO:0000256" key="1">
    <source>
        <dbReference type="SAM" id="SignalP"/>
    </source>
</evidence>
<keyword evidence="1" id="KW-0732">Signal</keyword>
<feature type="signal peptide" evidence="1">
    <location>
        <begin position="1"/>
        <end position="32"/>
    </location>
</feature>
<protein>
    <submittedName>
        <fullName evidence="3">CHRD domain-containing protein</fullName>
    </submittedName>
</protein>
<dbReference type="PROSITE" id="PS50933">
    <property type="entry name" value="CHRD"/>
    <property type="match status" value="1"/>
</dbReference>
<accession>A0ABW4KPF4</accession>
<dbReference type="InterPro" id="IPR010895">
    <property type="entry name" value="CHRD"/>
</dbReference>
<sequence length="172" mass="18305">MAAHNTGLSRRRVWLPLGVAALLSACSSTPVMQPAPPVITLPPPPTTPSRQPEVAAFRAVLNGHSAVPRTDSPAQGELVAVLNRKTGLLQWKLSFSGLSGPVRLGSFHSPGMSDEVAAPVVSLGRSVLSPSEGRAMLTPKQRSDLLAGQWYVNLTTARYPEGEVRGQLIEQR</sequence>
<dbReference type="Pfam" id="PF07452">
    <property type="entry name" value="CHRD"/>
    <property type="match status" value="1"/>
</dbReference>
<dbReference type="Proteomes" id="UP001597304">
    <property type="component" value="Unassembled WGS sequence"/>
</dbReference>
<reference evidence="4" key="1">
    <citation type="journal article" date="2019" name="Int. J. Syst. Evol. Microbiol.">
        <title>The Global Catalogue of Microorganisms (GCM) 10K type strain sequencing project: providing services to taxonomists for standard genome sequencing and annotation.</title>
        <authorList>
            <consortium name="The Broad Institute Genomics Platform"/>
            <consortium name="The Broad Institute Genome Sequencing Center for Infectious Disease"/>
            <person name="Wu L."/>
            <person name="Ma J."/>
        </authorList>
    </citation>
    <scope>NUCLEOTIDE SEQUENCE [LARGE SCALE GENOMIC DNA]</scope>
    <source>
        <strain evidence="4">LMG 29247</strain>
    </source>
</reference>
<dbReference type="SMART" id="SM00754">
    <property type="entry name" value="CHRD"/>
    <property type="match status" value="1"/>
</dbReference>
<proteinExistence type="predicted"/>
<evidence type="ECO:0000313" key="3">
    <source>
        <dbReference type="EMBL" id="MFD1709890.1"/>
    </source>
</evidence>
<name>A0ABW4KPF4_9BURK</name>